<feature type="coiled-coil region" evidence="1">
    <location>
        <begin position="39"/>
        <end position="94"/>
    </location>
</feature>
<sequence>MSVLQKSQLEDPNIHFLTLKASMNRNSGTNIDRSKGQQAALLMQENKKWLAKCSEYEKEEKELLVKVTQLRSQIEEFGNEYTRLLAELQAMEAVKPEKSISFNSFIC</sequence>
<gene>
    <name evidence="2" type="ORF">G4B88_018322</name>
</gene>
<dbReference type="EMBL" id="JAATIQ010000307">
    <property type="protein sequence ID" value="KAF4362704.1"/>
    <property type="molecule type" value="Genomic_DNA"/>
</dbReference>
<evidence type="ECO:0000313" key="3">
    <source>
        <dbReference type="Proteomes" id="UP000583929"/>
    </source>
</evidence>
<keyword evidence="3" id="KW-1185">Reference proteome</keyword>
<evidence type="ECO:0000256" key="1">
    <source>
        <dbReference type="SAM" id="Coils"/>
    </source>
</evidence>
<proteinExistence type="predicted"/>
<protein>
    <submittedName>
        <fullName evidence="2">Uncharacterized protein</fullName>
    </submittedName>
</protein>
<dbReference type="AlphaFoldDB" id="A0A7J6EWA3"/>
<evidence type="ECO:0000313" key="2">
    <source>
        <dbReference type="EMBL" id="KAF4362704.1"/>
    </source>
</evidence>
<organism evidence="2 3">
    <name type="scientific">Cannabis sativa</name>
    <name type="common">Hemp</name>
    <name type="synonym">Marijuana</name>
    <dbReference type="NCBI Taxonomy" id="3483"/>
    <lineage>
        <taxon>Eukaryota</taxon>
        <taxon>Viridiplantae</taxon>
        <taxon>Streptophyta</taxon>
        <taxon>Embryophyta</taxon>
        <taxon>Tracheophyta</taxon>
        <taxon>Spermatophyta</taxon>
        <taxon>Magnoliopsida</taxon>
        <taxon>eudicotyledons</taxon>
        <taxon>Gunneridae</taxon>
        <taxon>Pentapetalae</taxon>
        <taxon>rosids</taxon>
        <taxon>fabids</taxon>
        <taxon>Rosales</taxon>
        <taxon>Cannabaceae</taxon>
        <taxon>Cannabis</taxon>
    </lineage>
</organism>
<dbReference type="Proteomes" id="UP000583929">
    <property type="component" value="Unassembled WGS sequence"/>
</dbReference>
<name>A0A7J6EWA3_CANSA</name>
<reference evidence="2 3" key="1">
    <citation type="journal article" date="2020" name="bioRxiv">
        <title>Sequence and annotation of 42 cannabis genomes reveals extensive copy number variation in cannabinoid synthesis and pathogen resistance genes.</title>
        <authorList>
            <person name="Mckernan K.J."/>
            <person name="Helbert Y."/>
            <person name="Kane L.T."/>
            <person name="Ebling H."/>
            <person name="Zhang L."/>
            <person name="Liu B."/>
            <person name="Eaton Z."/>
            <person name="Mclaughlin S."/>
            <person name="Kingan S."/>
            <person name="Baybayan P."/>
            <person name="Concepcion G."/>
            <person name="Jordan M."/>
            <person name="Riva A."/>
            <person name="Barbazuk W."/>
            <person name="Harkins T."/>
        </authorList>
    </citation>
    <scope>NUCLEOTIDE SEQUENCE [LARGE SCALE GENOMIC DNA]</scope>
    <source>
        <strain evidence="3">cv. Jamaican Lion 4</strain>
        <tissue evidence="2">Leaf</tissue>
    </source>
</reference>
<accession>A0A7J6EWA3</accession>
<comment type="caution">
    <text evidence="2">The sequence shown here is derived from an EMBL/GenBank/DDBJ whole genome shotgun (WGS) entry which is preliminary data.</text>
</comment>
<keyword evidence="1" id="KW-0175">Coiled coil</keyword>